<feature type="transmembrane region" description="Helical" evidence="2">
    <location>
        <begin position="35"/>
        <end position="56"/>
    </location>
</feature>
<keyword evidence="2" id="KW-0472">Membrane</keyword>
<dbReference type="Proteomes" id="UP001501736">
    <property type="component" value="Unassembled WGS sequence"/>
</dbReference>
<evidence type="ECO:0000256" key="2">
    <source>
        <dbReference type="SAM" id="Phobius"/>
    </source>
</evidence>
<dbReference type="EMBL" id="BAAAYG010000001">
    <property type="protein sequence ID" value="GAA3278441.1"/>
    <property type="molecule type" value="Genomic_DNA"/>
</dbReference>
<keyword evidence="2" id="KW-0812">Transmembrane</keyword>
<keyword evidence="2" id="KW-1133">Transmembrane helix</keyword>
<feature type="region of interest" description="Disordered" evidence="1">
    <location>
        <begin position="62"/>
        <end position="82"/>
    </location>
</feature>
<name>A0ABP6R653_9MICC</name>
<evidence type="ECO:0000256" key="1">
    <source>
        <dbReference type="SAM" id="MobiDB-lite"/>
    </source>
</evidence>
<evidence type="ECO:0000313" key="4">
    <source>
        <dbReference type="Proteomes" id="UP001501736"/>
    </source>
</evidence>
<keyword evidence="4" id="KW-1185">Reference proteome</keyword>
<accession>A0ABP6R653</accession>
<sequence length="82" mass="8578">MADAQQINPPETGITGGGLEHMVFQNEQWAQLTPMLLALCAGLVVLGVAACMLLSARGRTPAVRRAPGAAHRHPLGGDHDGR</sequence>
<dbReference type="RefSeq" id="WP_344717175.1">
    <property type="nucleotide sequence ID" value="NZ_BAAAYG010000001.1"/>
</dbReference>
<protein>
    <submittedName>
        <fullName evidence="3">Uncharacterized protein</fullName>
    </submittedName>
</protein>
<organism evidence="3 4">
    <name type="scientific">Nesterenkonia halobia</name>
    <dbReference type="NCBI Taxonomy" id="37922"/>
    <lineage>
        <taxon>Bacteria</taxon>
        <taxon>Bacillati</taxon>
        <taxon>Actinomycetota</taxon>
        <taxon>Actinomycetes</taxon>
        <taxon>Micrococcales</taxon>
        <taxon>Micrococcaceae</taxon>
        <taxon>Nesterenkonia</taxon>
    </lineage>
</organism>
<gene>
    <name evidence="3" type="ORF">GCM10020260_00530</name>
</gene>
<reference evidence="4" key="1">
    <citation type="journal article" date="2019" name="Int. J. Syst. Evol. Microbiol.">
        <title>The Global Catalogue of Microorganisms (GCM) 10K type strain sequencing project: providing services to taxonomists for standard genome sequencing and annotation.</title>
        <authorList>
            <consortium name="The Broad Institute Genomics Platform"/>
            <consortium name="The Broad Institute Genome Sequencing Center for Infectious Disease"/>
            <person name="Wu L."/>
            <person name="Ma J."/>
        </authorList>
    </citation>
    <scope>NUCLEOTIDE SEQUENCE [LARGE SCALE GENOMIC DNA]</scope>
    <source>
        <strain evidence="4">JCM 11483</strain>
    </source>
</reference>
<comment type="caution">
    <text evidence="3">The sequence shown here is derived from an EMBL/GenBank/DDBJ whole genome shotgun (WGS) entry which is preliminary data.</text>
</comment>
<proteinExistence type="predicted"/>
<evidence type="ECO:0000313" key="3">
    <source>
        <dbReference type="EMBL" id="GAA3278441.1"/>
    </source>
</evidence>